<sequence length="109" mass="11593">MTRRWRSPALAWLALAAAAVGTAGPAHAGDPALGEYLSAECVTCHQLSGRQVGGIPAIIGLPEDAFVALMESYRRRERENQVMQAMASRLSPEEVAALAAYFGGLKPQN</sequence>
<dbReference type="GO" id="GO:0020037">
    <property type="term" value="F:heme binding"/>
    <property type="evidence" value="ECO:0007669"/>
    <property type="project" value="InterPro"/>
</dbReference>
<protein>
    <recommendedName>
        <fullName evidence="6">Cytochrome c domain-containing protein</fullName>
    </recommendedName>
</protein>
<evidence type="ECO:0000256" key="1">
    <source>
        <dbReference type="ARBA" id="ARBA00022617"/>
    </source>
</evidence>
<dbReference type="OrthoDB" id="9805828at2"/>
<evidence type="ECO:0000313" key="8">
    <source>
        <dbReference type="Proteomes" id="UP000237889"/>
    </source>
</evidence>
<dbReference type="PROSITE" id="PS51007">
    <property type="entry name" value="CYTC"/>
    <property type="match status" value="1"/>
</dbReference>
<reference evidence="7 8" key="1">
    <citation type="submission" date="2018-03" db="EMBL/GenBank/DDBJ databases">
        <title>Genome sequencing of Phreatobacter sp.</title>
        <authorList>
            <person name="Kim S.-J."/>
            <person name="Heo J."/>
            <person name="Kwon S.-W."/>
        </authorList>
    </citation>
    <scope>NUCLEOTIDE SEQUENCE [LARGE SCALE GENOMIC DNA]</scope>
    <source>
        <strain evidence="7 8">S-12</strain>
    </source>
</reference>
<feature type="signal peptide" evidence="5">
    <location>
        <begin position="1"/>
        <end position="28"/>
    </location>
</feature>
<organism evidence="7 8">
    <name type="scientific">Phreatobacter cathodiphilus</name>
    <dbReference type="NCBI Taxonomy" id="1868589"/>
    <lineage>
        <taxon>Bacteria</taxon>
        <taxon>Pseudomonadati</taxon>
        <taxon>Pseudomonadota</taxon>
        <taxon>Alphaproteobacteria</taxon>
        <taxon>Hyphomicrobiales</taxon>
        <taxon>Phreatobacteraceae</taxon>
        <taxon>Phreatobacter</taxon>
    </lineage>
</organism>
<proteinExistence type="predicted"/>
<dbReference type="AlphaFoldDB" id="A0A2S0NA87"/>
<dbReference type="RefSeq" id="WP_106748430.1">
    <property type="nucleotide sequence ID" value="NZ_CP027668.1"/>
</dbReference>
<dbReference type="Proteomes" id="UP000237889">
    <property type="component" value="Chromosome"/>
</dbReference>
<dbReference type="Gene3D" id="1.10.760.10">
    <property type="entry name" value="Cytochrome c-like domain"/>
    <property type="match status" value="1"/>
</dbReference>
<dbReference type="KEGG" id="phr:C6569_08465"/>
<dbReference type="EMBL" id="CP027668">
    <property type="protein sequence ID" value="AVO45089.1"/>
    <property type="molecule type" value="Genomic_DNA"/>
</dbReference>
<name>A0A2S0NA87_9HYPH</name>
<dbReference type="GO" id="GO:0046872">
    <property type="term" value="F:metal ion binding"/>
    <property type="evidence" value="ECO:0007669"/>
    <property type="project" value="UniProtKB-KW"/>
</dbReference>
<dbReference type="InterPro" id="IPR036909">
    <property type="entry name" value="Cyt_c-like_dom_sf"/>
</dbReference>
<keyword evidence="5" id="KW-0732">Signal</keyword>
<keyword evidence="8" id="KW-1185">Reference proteome</keyword>
<dbReference type="SUPFAM" id="SSF46626">
    <property type="entry name" value="Cytochrome c"/>
    <property type="match status" value="1"/>
</dbReference>
<keyword evidence="3 4" id="KW-0408">Iron</keyword>
<evidence type="ECO:0000256" key="5">
    <source>
        <dbReference type="SAM" id="SignalP"/>
    </source>
</evidence>
<dbReference type="GO" id="GO:0009055">
    <property type="term" value="F:electron transfer activity"/>
    <property type="evidence" value="ECO:0007669"/>
    <property type="project" value="InterPro"/>
</dbReference>
<evidence type="ECO:0000256" key="4">
    <source>
        <dbReference type="PROSITE-ProRule" id="PRU00433"/>
    </source>
</evidence>
<evidence type="ECO:0000256" key="3">
    <source>
        <dbReference type="ARBA" id="ARBA00023004"/>
    </source>
</evidence>
<feature type="chain" id="PRO_5015633847" description="Cytochrome c domain-containing protein" evidence="5">
    <location>
        <begin position="29"/>
        <end position="109"/>
    </location>
</feature>
<keyword evidence="2 4" id="KW-0479">Metal-binding</keyword>
<keyword evidence="1 4" id="KW-0349">Heme</keyword>
<accession>A0A2S0NA87</accession>
<gene>
    <name evidence="7" type="ORF">C6569_08465</name>
</gene>
<dbReference type="Pfam" id="PF00034">
    <property type="entry name" value="Cytochrom_C"/>
    <property type="match status" value="1"/>
</dbReference>
<evidence type="ECO:0000256" key="2">
    <source>
        <dbReference type="ARBA" id="ARBA00022723"/>
    </source>
</evidence>
<evidence type="ECO:0000259" key="6">
    <source>
        <dbReference type="PROSITE" id="PS51007"/>
    </source>
</evidence>
<evidence type="ECO:0000313" key="7">
    <source>
        <dbReference type="EMBL" id="AVO45089.1"/>
    </source>
</evidence>
<feature type="domain" description="Cytochrome c" evidence="6">
    <location>
        <begin position="29"/>
        <end position="106"/>
    </location>
</feature>
<dbReference type="InterPro" id="IPR009056">
    <property type="entry name" value="Cyt_c-like_dom"/>
</dbReference>